<dbReference type="PANTHER" id="PTHR44329">
    <property type="entry name" value="SERINE/THREONINE-PROTEIN KINASE TNNI3K-RELATED"/>
    <property type="match status" value="1"/>
</dbReference>
<keyword evidence="14" id="KW-0325">Glycoprotein</keyword>
<feature type="domain" description="Protein kinase" evidence="20">
    <location>
        <begin position="1223"/>
        <end position="1469"/>
    </location>
</feature>
<gene>
    <name evidence="21" type="ORF">MarFTMF_468</name>
</gene>
<dbReference type="PROSITE" id="PS00108">
    <property type="entry name" value="PROTEIN_KINASE_ST"/>
    <property type="match status" value="2"/>
</dbReference>
<evidence type="ECO:0000256" key="17">
    <source>
        <dbReference type="PROSITE-ProRule" id="PRU10141"/>
    </source>
</evidence>
<evidence type="ECO:0000256" key="1">
    <source>
        <dbReference type="ARBA" id="ARBA00004479"/>
    </source>
</evidence>
<name>A0AA96ELT2_9VIRU</name>
<feature type="region of interest" description="Disordered" evidence="18">
    <location>
        <begin position="1017"/>
        <end position="1041"/>
    </location>
</feature>
<evidence type="ECO:0000259" key="20">
    <source>
        <dbReference type="PROSITE" id="PS50011"/>
    </source>
</evidence>
<sequence>MVRKNLLFCFLFLANFIAAESQIIIATTAARSGPAVGIGGLIEGLQTAIYATNNKTANDRNGVLKTQNLEFLVLDDQQDYLKAVQNLENLFALPEPQLLAITCLAPMQTAIVQSLPAQTNPPPLFGSFSGDVKLFTPFSRNYLNLRPSFDTEFYVMAQFLTSNIRVSRIAFVAGAGLDGTSLNFTKSIEPFGLRVVAGHIIQNYTVLSGPMMDEAVQVITSANPQALVVLLFGPQSAEFIRRCKQVIPSLVFMIETLVLNDTPNELWLTGDSDNVYSLSPFPLLADTTSQLQNEFWRDRNEFFPSWTPAAEQAMEGYVNGRWIISILDRMIGNITRQNFLDTVFSNPIIKIGEVFFGPLGDDCSGIIGCCNSASRQMYVFKYPSGYGEYATNKPISWSSCNPTTDEFKVPTKMGQTLDFSNSFHSSLRLGVPVDTDFILLSYDDKNSKVLEASNIQELEELDNVPLFISLPLDRAEKVSAPVFGVFPLPFEFQDNFFSVSLTSKEELWGALRLMKEQSFLDPFGSFSDVFSEALSELGKTIGSQVIVVEDAFAQKTQVFSDYPDSKFLFIGCLFPENVTEVAFSQGVPLQRVVFSSSIPFYDVQNISLTREFIGSSQAEFWSFVNFKFVERVAALEYTSSKIVSNVLSLSSADIGGFSIGGFSTSCSSGLECCNKGSRTVFLSNAQKQDLGNMSIPFCNAKFGTFSSSSSSDNIGAIVGGVLGGTFVVIALCCVFVAALFAFFLSKREKRQDWDIDISELEISGDIGEGFSGKVCSGIWKEQSVAIKILKSQTTNKKSIQDFRSEAETMANLRHPNVVLFMAACTKPPNMCIVMEYMGLGSLYEVLHNELIPVVPFALCVKIATQAAKGMHFLHSSGIAHRDLKSLNLLVNEKWDVKVSDFGMAAFLKDSEVGIGTVLWTAPEILNEEQNCDLQKSDVYSFGIILWEMMTRKNPFEGMNSAAVAVAVIRDKERPEIPENVGEFKEGYIDLMTTCWSQEPDSRPTFLEVLSRVSGLASGSSTQRSTTDYSSTSSGTQTEKGWYKTPKPEEYVTLAMVDIVDAFKFWEEQPENAREMWNLFNTCCREVADKYGAYESHIQGMGRGEGCLLFVFGSEKAALFCCEEILEKLSETSWPGKCRFGIASGNVSVKRDNPPLLFGTVVDKLKELCEGASPGQISVDRISSTRDLKRLQESERFIEAKECQKVSGLLSINASRFVMNFREISLGKQLGMGSFGVVHAATWKGIRVAVKRVINQNMSEDSKLRFREEVALLASFDHKNIATFVGCCFEKPNISLVTVLETPGDLGALLSLDERMDWETKRKILRGVCEGLCYLHSRGVVHRDIKSSNVLVNELWVAKISDFGFARLKQENTTMTSVGSTAYMAPEVLSGQRYNEKADVYSFGVLIWEVLTRKKPYEGQSPVRVAELAREGKRLTIPNDCPRDIKKLLKRCWDEDPNKRPSMMEISRYFGGDLEV</sequence>
<keyword evidence="13" id="KW-0675">Receptor</keyword>
<keyword evidence="11 19" id="KW-1133">Transmembrane helix</keyword>
<dbReference type="SUPFAM" id="SSF56112">
    <property type="entry name" value="Protein kinase-like (PK-like)"/>
    <property type="match status" value="2"/>
</dbReference>
<dbReference type="SUPFAM" id="SSF55073">
    <property type="entry name" value="Nucleotide cyclase"/>
    <property type="match status" value="1"/>
</dbReference>
<dbReference type="GO" id="GO:0016020">
    <property type="term" value="C:membrane"/>
    <property type="evidence" value="ECO:0007669"/>
    <property type="project" value="UniProtKB-SubCell"/>
</dbReference>
<dbReference type="CDD" id="cd13999">
    <property type="entry name" value="STKc_MAP3K-like"/>
    <property type="match status" value="2"/>
</dbReference>
<evidence type="ECO:0000256" key="16">
    <source>
        <dbReference type="ARBA" id="ARBA00048679"/>
    </source>
</evidence>
<dbReference type="InterPro" id="IPR051681">
    <property type="entry name" value="Ser/Thr_Kinases-Pseudokinases"/>
</dbReference>
<dbReference type="GO" id="GO:0005524">
    <property type="term" value="F:ATP binding"/>
    <property type="evidence" value="ECO:0007669"/>
    <property type="project" value="UniProtKB-UniRule"/>
</dbReference>
<dbReference type="PROSITE" id="PS50011">
    <property type="entry name" value="PROTEIN_KINASE_DOM"/>
    <property type="match status" value="2"/>
</dbReference>
<organism evidence="21">
    <name type="scientific">Marseillevirus sp</name>
    <dbReference type="NCBI Taxonomy" id="2809551"/>
    <lineage>
        <taxon>Viruses</taxon>
        <taxon>Varidnaviria</taxon>
        <taxon>Bamfordvirae</taxon>
        <taxon>Nucleocytoviricota</taxon>
        <taxon>Megaviricetes</taxon>
        <taxon>Pimascovirales</taxon>
        <taxon>Pimascovirales incertae sedis</taxon>
        <taxon>Marseilleviridae</taxon>
        <taxon>Marseillevirus</taxon>
    </lineage>
</organism>
<dbReference type="Gene3D" id="3.40.50.2300">
    <property type="match status" value="2"/>
</dbReference>
<evidence type="ECO:0000256" key="12">
    <source>
        <dbReference type="ARBA" id="ARBA00023136"/>
    </source>
</evidence>
<dbReference type="EMBL" id="OR343188">
    <property type="protein sequence ID" value="WNL49984.1"/>
    <property type="molecule type" value="Genomic_DNA"/>
</dbReference>
<evidence type="ECO:0000256" key="3">
    <source>
        <dbReference type="ARBA" id="ARBA00022527"/>
    </source>
</evidence>
<evidence type="ECO:0000256" key="5">
    <source>
        <dbReference type="ARBA" id="ARBA00022692"/>
    </source>
</evidence>
<dbReference type="InterPro" id="IPR008271">
    <property type="entry name" value="Ser/Thr_kinase_AS"/>
</dbReference>
<dbReference type="PRINTS" id="PR00109">
    <property type="entry name" value="TYRKINASE"/>
</dbReference>
<dbReference type="FunFam" id="3.30.200.20:FF:000060">
    <property type="entry name" value="Serine/threonine-protein kinase isoform 1"/>
    <property type="match status" value="1"/>
</dbReference>
<dbReference type="InterPro" id="IPR029787">
    <property type="entry name" value="Nucleotide_cyclase"/>
</dbReference>
<comment type="subcellular location">
    <subcellularLocation>
        <location evidence="1">Membrane</location>
        <topology evidence="1">Single-pass type I membrane protein</topology>
    </subcellularLocation>
</comment>
<keyword evidence="7" id="KW-0677">Repeat</keyword>
<dbReference type="InterPro" id="IPR017441">
    <property type="entry name" value="Protein_kinase_ATP_BS"/>
</dbReference>
<keyword evidence="9 21" id="KW-0418">Kinase</keyword>
<dbReference type="InterPro" id="IPR000719">
    <property type="entry name" value="Prot_kinase_dom"/>
</dbReference>
<dbReference type="InterPro" id="IPR028082">
    <property type="entry name" value="Peripla_BP_I"/>
</dbReference>
<accession>A0AA96ELT2</accession>
<keyword evidence="4" id="KW-0808">Transferase</keyword>
<evidence type="ECO:0000256" key="14">
    <source>
        <dbReference type="ARBA" id="ARBA00023180"/>
    </source>
</evidence>
<dbReference type="Gene3D" id="1.10.510.10">
    <property type="entry name" value="Transferase(Phosphotransferase) domain 1"/>
    <property type="match status" value="2"/>
</dbReference>
<dbReference type="GO" id="GO:0004674">
    <property type="term" value="F:protein serine/threonine kinase activity"/>
    <property type="evidence" value="ECO:0007669"/>
    <property type="project" value="UniProtKB-KW"/>
</dbReference>
<keyword evidence="8 17" id="KW-0547">Nucleotide-binding</keyword>
<dbReference type="Pfam" id="PF07714">
    <property type="entry name" value="PK_Tyr_Ser-Thr"/>
    <property type="match status" value="2"/>
</dbReference>
<dbReference type="Pfam" id="PF13458">
    <property type="entry name" value="Peripla_BP_6"/>
    <property type="match status" value="1"/>
</dbReference>
<dbReference type="InterPro" id="IPR011009">
    <property type="entry name" value="Kinase-like_dom_sf"/>
</dbReference>
<dbReference type="SMART" id="SM00220">
    <property type="entry name" value="S_TKc"/>
    <property type="match status" value="2"/>
</dbReference>
<evidence type="ECO:0000256" key="10">
    <source>
        <dbReference type="ARBA" id="ARBA00022840"/>
    </source>
</evidence>
<keyword evidence="10 17" id="KW-0067">ATP-binding</keyword>
<evidence type="ECO:0000256" key="19">
    <source>
        <dbReference type="SAM" id="Phobius"/>
    </source>
</evidence>
<comment type="catalytic activity">
    <reaction evidence="15">
        <text>L-threonyl-[protein] + ATP = O-phospho-L-threonyl-[protein] + ADP + H(+)</text>
        <dbReference type="Rhea" id="RHEA:46608"/>
        <dbReference type="Rhea" id="RHEA-COMP:11060"/>
        <dbReference type="Rhea" id="RHEA-COMP:11605"/>
        <dbReference type="ChEBI" id="CHEBI:15378"/>
        <dbReference type="ChEBI" id="CHEBI:30013"/>
        <dbReference type="ChEBI" id="CHEBI:30616"/>
        <dbReference type="ChEBI" id="CHEBI:61977"/>
        <dbReference type="ChEBI" id="CHEBI:456216"/>
        <dbReference type="EC" id="2.7.11.1"/>
    </reaction>
</comment>
<evidence type="ECO:0000256" key="7">
    <source>
        <dbReference type="ARBA" id="ARBA00022737"/>
    </source>
</evidence>
<evidence type="ECO:0000256" key="18">
    <source>
        <dbReference type="SAM" id="MobiDB-lite"/>
    </source>
</evidence>
<reference evidence="21" key="1">
    <citation type="submission" date="2023-07" db="EMBL/GenBank/DDBJ databases">
        <authorList>
            <person name="Xia Y."/>
        </authorList>
    </citation>
    <scope>NUCLEOTIDE SEQUENCE</scope>
    <source>
        <strain evidence="21">F</strain>
    </source>
</reference>
<evidence type="ECO:0000313" key="21">
    <source>
        <dbReference type="EMBL" id="WNL49984.1"/>
    </source>
</evidence>
<evidence type="ECO:0000256" key="2">
    <source>
        <dbReference type="ARBA" id="ARBA00012513"/>
    </source>
</evidence>
<dbReference type="Gene3D" id="3.30.200.20">
    <property type="entry name" value="Phosphorylase Kinase, domain 1"/>
    <property type="match status" value="2"/>
</dbReference>
<feature type="domain" description="Protein kinase" evidence="20">
    <location>
        <begin position="760"/>
        <end position="1015"/>
    </location>
</feature>
<feature type="compositionally biased region" description="Low complexity" evidence="18">
    <location>
        <begin position="1019"/>
        <end position="1037"/>
    </location>
</feature>
<proteinExistence type="predicted"/>
<evidence type="ECO:0000256" key="4">
    <source>
        <dbReference type="ARBA" id="ARBA00022679"/>
    </source>
</evidence>
<comment type="catalytic activity">
    <reaction evidence="16">
        <text>L-seryl-[protein] + ATP = O-phospho-L-seryl-[protein] + ADP + H(+)</text>
        <dbReference type="Rhea" id="RHEA:17989"/>
        <dbReference type="Rhea" id="RHEA-COMP:9863"/>
        <dbReference type="Rhea" id="RHEA-COMP:11604"/>
        <dbReference type="ChEBI" id="CHEBI:15378"/>
        <dbReference type="ChEBI" id="CHEBI:29999"/>
        <dbReference type="ChEBI" id="CHEBI:30616"/>
        <dbReference type="ChEBI" id="CHEBI:83421"/>
        <dbReference type="ChEBI" id="CHEBI:456216"/>
        <dbReference type="EC" id="2.7.11.1"/>
    </reaction>
</comment>
<dbReference type="InterPro" id="IPR028081">
    <property type="entry name" value="Leu-bd"/>
</dbReference>
<dbReference type="EC" id="2.7.11.1" evidence="2"/>
<evidence type="ECO:0000256" key="6">
    <source>
        <dbReference type="ARBA" id="ARBA00022729"/>
    </source>
</evidence>
<dbReference type="Gene3D" id="3.30.70.1230">
    <property type="entry name" value="Nucleotide cyclase"/>
    <property type="match status" value="1"/>
</dbReference>
<evidence type="ECO:0000256" key="11">
    <source>
        <dbReference type="ARBA" id="ARBA00022989"/>
    </source>
</evidence>
<dbReference type="SUPFAM" id="SSF53822">
    <property type="entry name" value="Periplasmic binding protein-like I"/>
    <property type="match status" value="1"/>
</dbReference>
<keyword evidence="6" id="KW-0732">Signal</keyword>
<keyword evidence="3" id="KW-0723">Serine/threonine-protein kinase</keyword>
<evidence type="ECO:0000256" key="15">
    <source>
        <dbReference type="ARBA" id="ARBA00047899"/>
    </source>
</evidence>
<evidence type="ECO:0000256" key="13">
    <source>
        <dbReference type="ARBA" id="ARBA00023170"/>
    </source>
</evidence>
<evidence type="ECO:0000256" key="8">
    <source>
        <dbReference type="ARBA" id="ARBA00022741"/>
    </source>
</evidence>
<feature type="binding site" evidence="17">
    <location>
        <position position="787"/>
    </location>
    <ligand>
        <name>ATP</name>
        <dbReference type="ChEBI" id="CHEBI:30616"/>
    </ligand>
</feature>
<dbReference type="PROSITE" id="PS00107">
    <property type="entry name" value="PROTEIN_KINASE_ATP"/>
    <property type="match status" value="2"/>
</dbReference>
<keyword evidence="5 19" id="KW-0812">Transmembrane</keyword>
<protein>
    <recommendedName>
        <fullName evidence="2">non-specific serine/threonine protein kinase</fullName>
        <ecNumber evidence="2">2.7.11.1</ecNumber>
    </recommendedName>
</protein>
<dbReference type="InterPro" id="IPR001245">
    <property type="entry name" value="Ser-Thr/Tyr_kinase_cat_dom"/>
</dbReference>
<feature type="transmembrane region" description="Helical" evidence="19">
    <location>
        <begin position="714"/>
        <end position="744"/>
    </location>
</feature>
<feature type="binding site" evidence="17">
    <location>
        <position position="1250"/>
    </location>
    <ligand>
        <name>ATP</name>
        <dbReference type="ChEBI" id="CHEBI:30616"/>
    </ligand>
</feature>
<evidence type="ECO:0000256" key="9">
    <source>
        <dbReference type="ARBA" id="ARBA00022777"/>
    </source>
</evidence>
<keyword evidence="12 19" id="KW-0472">Membrane</keyword>